<evidence type="ECO:0000259" key="6">
    <source>
        <dbReference type="PROSITE" id="PS50111"/>
    </source>
</evidence>
<keyword evidence="3 5" id="KW-0807">Transducer</keyword>
<organism evidence="8 9">
    <name type="scientific">Paremcibacter congregatus</name>
    <dbReference type="NCBI Taxonomy" id="2043170"/>
    <lineage>
        <taxon>Bacteria</taxon>
        <taxon>Pseudomonadati</taxon>
        <taxon>Pseudomonadota</taxon>
        <taxon>Alphaproteobacteria</taxon>
        <taxon>Emcibacterales</taxon>
        <taxon>Emcibacteraceae</taxon>
        <taxon>Paremcibacter</taxon>
    </lineage>
</organism>
<dbReference type="RefSeq" id="WP_099471018.1">
    <property type="nucleotide sequence ID" value="NZ_CP041025.1"/>
</dbReference>
<dbReference type="PROSITE" id="PS50111">
    <property type="entry name" value="CHEMOTAXIS_TRANSDUC_2"/>
    <property type="match status" value="1"/>
</dbReference>
<proteinExistence type="inferred from homology"/>
<evidence type="ECO:0000259" key="7">
    <source>
        <dbReference type="PROSITE" id="PS50192"/>
    </source>
</evidence>
<comment type="subcellular location">
    <subcellularLocation>
        <location evidence="1">Cell inner membrane</location>
        <topology evidence="1">Multi-pass membrane protein</topology>
    </subcellularLocation>
</comment>
<evidence type="ECO:0000256" key="3">
    <source>
        <dbReference type="ARBA" id="ARBA00023224"/>
    </source>
</evidence>
<keyword evidence="9" id="KW-1185">Reference proteome</keyword>
<evidence type="ECO:0000256" key="2">
    <source>
        <dbReference type="ARBA" id="ARBA00022519"/>
    </source>
</evidence>
<dbReference type="Proteomes" id="UP000229730">
    <property type="component" value="Unassembled WGS sequence"/>
</dbReference>
<feature type="domain" description="Methyl-accepting transducer" evidence="6">
    <location>
        <begin position="175"/>
        <end position="404"/>
    </location>
</feature>
<dbReference type="PANTHER" id="PTHR32089">
    <property type="entry name" value="METHYL-ACCEPTING CHEMOTAXIS PROTEIN MCPB"/>
    <property type="match status" value="1"/>
</dbReference>
<protein>
    <recommendedName>
        <fullName evidence="10">Chemotaxis protein</fullName>
    </recommendedName>
</protein>
<keyword evidence="2" id="KW-0472">Membrane</keyword>
<dbReference type="PANTHER" id="PTHR32089:SF112">
    <property type="entry name" value="LYSOZYME-LIKE PROTEIN-RELATED"/>
    <property type="match status" value="1"/>
</dbReference>
<dbReference type="EMBL" id="PDEM01000007">
    <property type="protein sequence ID" value="PHZ86642.1"/>
    <property type="molecule type" value="Genomic_DNA"/>
</dbReference>
<comment type="caution">
    <text evidence="8">The sequence shown here is derived from an EMBL/GenBank/DDBJ whole genome shotgun (WGS) entry which is preliminary data.</text>
</comment>
<evidence type="ECO:0000313" key="9">
    <source>
        <dbReference type="Proteomes" id="UP000229730"/>
    </source>
</evidence>
<dbReference type="PROSITE" id="PS50192">
    <property type="entry name" value="T_SNARE"/>
    <property type="match status" value="1"/>
</dbReference>
<dbReference type="SMART" id="SM00283">
    <property type="entry name" value="MA"/>
    <property type="match status" value="1"/>
</dbReference>
<dbReference type="GO" id="GO:0007165">
    <property type="term" value="P:signal transduction"/>
    <property type="evidence" value="ECO:0007669"/>
    <property type="project" value="UniProtKB-KW"/>
</dbReference>
<sequence length="436" mass="46653">MSLFAKKITSPKGSAQKDITTLTDLCRAIAAGDSPEILETFSGSSDLTDLAHAIHEMSRNSSNREITREIIAARENFAKLKEGDLEVRHFPQDRESEIGLLSMEVNAFANVVQSFLTEINETMRAVRDHKFSRRIQPDGLSGELLSYSESINHVIDQIQENDATLKNMTTKFIHNVEEMISSAADLAPKASAMSGNAKSTKDSCDFAVRSATETKMNVHTVASAAEELSSSIGEISHQVERSSALVTETVQDVGKTNDAIGELSTEVEEISGVLNIITEISGQTNLLALNATIEAARAGEAGKGFAVVANEVKSLAQKTAEATDKITTQLQKIQSVTKYAIGTVAHIGEKINEVKTISVSINDSMGEQSAATSEISRSAQMAATSTEEANKRIEDVNSGADETGNAALEMLKTVSAINDRGAALQADLNAFSAKIN</sequence>
<dbReference type="OrthoDB" id="5179380at2"/>
<dbReference type="GO" id="GO:0005886">
    <property type="term" value="C:plasma membrane"/>
    <property type="evidence" value="ECO:0007669"/>
    <property type="project" value="UniProtKB-SubCell"/>
</dbReference>
<evidence type="ECO:0000256" key="1">
    <source>
        <dbReference type="ARBA" id="ARBA00004429"/>
    </source>
</evidence>
<dbReference type="InParanoid" id="A0A2G4YWC0"/>
<keyword evidence="2" id="KW-1003">Cell membrane</keyword>
<dbReference type="InterPro" id="IPR004089">
    <property type="entry name" value="MCPsignal_dom"/>
</dbReference>
<evidence type="ECO:0000256" key="4">
    <source>
        <dbReference type="ARBA" id="ARBA00029447"/>
    </source>
</evidence>
<dbReference type="Pfam" id="PF00015">
    <property type="entry name" value="MCPsignal"/>
    <property type="match status" value="1"/>
</dbReference>
<reference evidence="8 9" key="1">
    <citation type="submission" date="2017-10" db="EMBL/GenBank/DDBJ databases">
        <title>Frigbacter circumglobatus gen. nov. sp. nov., isolated from sediment cultured in situ.</title>
        <authorList>
            <person name="Zhao Z."/>
        </authorList>
    </citation>
    <scope>NUCLEOTIDE SEQUENCE [LARGE SCALE GENOMIC DNA]</scope>
    <source>
        <strain evidence="8 9">ZYL</strain>
    </source>
</reference>
<dbReference type="Pfam" id="PF00672">
    <property type="entry name" value="HAMP"/>
    <property type="match status" value="1"/>
</dbReference>
<dbReference type="InterPro" id="IPR003660">
    <property type="entry name" value="HAMP_dom"/>
</dbReference>
<dbReference type="Gene3D" id="1.10.287.950">
    <property type="entry name" value="Methyl-accepting chemotaxis protein"/>
    <property type="match status" value="1"/>
</dbReference>
<keyword evidence="2" id="KW-0997">Cell inner membrane</keyword>
<dbReference type="SUPFAM" id="SSF58104">
    <property type="entry name" value="Methyl-accepting chemotaxis protein (MCP) signaling domain"/>
    <property type="match status" value="1"/>
</dbReference>
<accession>A0A2G4YWC0</accession>
<comment type="similarity">
    <text evidence="4">Belongs to the methyl-accepting chemotaxis (MCP) protein family.</text>
</comment>
<name>A0A2G4YWC0_9PROT</name>
<evidence type="ECO:0000313" key="8">
    <source>
        <dbReference type="EMBL" id="PHZ86642.1"/>
    </source>
</evidence>
<gene>
    <name evidence="8" type="ORF">CRD36_01845</name>
</gene>
<dbReference type="AlphaFoldDB" id="A0A2G4YWC0"/>
<dbReference type="SMART" id="SM00304">
    <property type="entry name" value="HAMP"/>
    <property type="match status" value="3"/>
</dbReference>
<dbReference type="InterPro" id="IPR000727">
    <property type="entry name" value="T_SNARE_dom"/>
</dbReference>
<evidence type="ECO:0008006" key="10">
    <source>
        <dbReference type="Google" id="ProtNLM"/>
    </source>
</evidence>
<feature type="domain" description="T-SNARE coiled-coil homology" evidence="7">
    <location>
        <begin position="334"/>
        <end position="396"/>
    </location>
</feature>
<evidence type="ECO:0000256" key="5">
    <source>
        <dbReference type="PROSITE-ProRule" id="PRU00284"/>
    </source>
</evidence>